<dbReference type="InterPro" id="IPR010301">
    <property type="entry name" value="RRP1"/>
</dbReference>
<organism evidence="5 6">
    <name type="scientific">Pyrrhoderma noxium</name>
    <dbReference type="NCBI Taxonomy" id="2282107"/>
    <lineage>
        <taxon>Eukaryota</taxon>
        <taxon>Fungi</taxon>
        <taxon>Dikarya</taxon>
        <taxon>Basidiomycota</taxon>
        <taxon>Agaricomycotina</taxon>
        <taxon>Agaricomycetes</taxon>
        <taxon>Hymenochaetales</taxon>
        <taxon>Hymenochaetaceae</taxon>
        <taxon>Pyrrhoderma</taxon>
    </lineage>
</organism>
<dbReference type="Proteomes" id="UP000217199">
    <property type="component" value="Unassembled WGS sequence"/>
</dbReference>
<comment type="caution">
    <text evidence="5">The sequence shown here is derived from an EMBL/GenBank/DDBJ whole genome shotgun (WGS) entry which is preliminary data.</text>
</comment>
<evidence type="ECO:0000256" key="3">
    <source>
        <dbReference type="ARBA" id="ARBA00022552"/>
    </source>
</evidence>
<dbReference type="GO" id="GO:0030688">
    <property type="term" value="C:preribosome, small subunit precursor"/>
    <property type="evidence" value="ECO:0007669"/>
    <property type="project" value="InterPro"/>
</dbReference>
<dbReference type="PANTHER" id="PTHR13026:SF0">
    <property type="entry name" value="RIBOSOMAL RNA PROCESSING 1B"/>
    <property type="match status" value="1"/>
</dbReference>
<dbReference type="GO" id="GO:0005634">
    <property type="term" value="C:nucleus"/>
    <property type="evidence" value="ECO:0007669"/>
    <property type="project" value="UniProtKB-SubCell"/>
</dbReference>
<accession>A0A286UR61</accession>
<dbReference type="EMBL" id="NBII01000002">
    <property type="protein sequence ID" value="PAV22029.1"/>
    <property type="molecule type" value="Genomic_DNA"/>
</dbReference>
<sequence>MSSSTSDVGANALPLGKYLASTDKKTRDKAVKSLAAFLSSARQPLPKLEMAKLWKGIFYCYWMSDKPLVQQALASELAELLLTIPSTDNSLAFLSGFWEAIVREWNGIDRLRMDKYYMLVRKFINASLRLMGRDEWNREAILAYNEILARKGGPLCPEDSRGTTRPTVSFFDPLFNALRPPMQEGPLTKRPRLDSDEGLEALKGNSCLENPEEGKIENGKLRQQLCQKMFDIASGSDLKKPLDETKKLLTRNNYYNYYFCITCV</sequence>
<evidence type="ECO:0000313" key="5">
    <source>
        <dbReference type="EMBL" id="PAV22029.1"/>
    </source>
</evidence>
<evidence type="ECO:0000256" key="2">
    <source>
        <dbReference type="ARBA" id="ARBA00006374"/>
    </source>
</evidence>
<dbReference type="InParanoid" id="A0A286UR61"/>
<keyword evidence="4" id="KW-0539">Nucleus</keyword>
<dbReference type="Pfam" id="PF05997">
    <property type="entry name" value="Nop52"/>
    <property type="match status" value="1"/>
</dbReference>
<keyword evidence="6" id="KW-1185">Reference proteome</keyword>
<keyword evidence="3" id="KW-0698">rRNA processing</keyword>
<dbReference type="OrthoDB" id="2019504at2759"/>
<name>A0A286UR61_9AGAM</name>
<dbReference type="GO" id="GO:0006364">
    <property type="term" value="P:rRNA processing"/>
    <property type="evidence" value="ECO:0007669"/>
    <property type="project" value="UniProtKB-KW"/>
</dbReference>
<evidence type="ECO:0000313" key="6">
    <source>
        <dbReference type="Proteomes" id="UP000217199"/>
    </source>
</evidence>
<evidence type="ECO:0000256" key="4">
    <source>
        <dbReference type="ARBA" id="ARBA00023242"/>
    </source>
</evidence>
<dbReference type="STRING" id="2282107.A0A286UR61"/>
<dbReference type="AlphaFoldDB" id="A0A286UR61"/>
<comment type="similarity">
    <text evidence="2">Belongs to the RRP1 family.</text>
</comment>
<dbReference type="PANTHER" id="PTHR13026">
    <property type="entry name" value="NNP-1 PROTEIN NOVEL NUCLEAR PROTEIN 1 NOP52"/>
    <property type="match status" value="1"/>
</dbReference>
<comment type="subcellular location">
    <subcellularLocation>
        <location evidence="1">Nucleus</location>
    </subcellularLocation>
</comment>
<evidence type="ECO:0000256" key="1">
    <source>
        <dbReference type="ARBA" id="ARBA00004123"/>
    </source>
</evidence>
<protein>
    <submittedName>
        <fullName evidence="5">Ribosomal rna processing</fullName>
    </submittedName>
</protein>
<reference evidence="5 6" key="1">
    <citation type="journal article" date="2017" name="Mol. Ecol.">
        <title>Comparative and population genomic landscape of Phellinus noxius: A hypervariable fungus causing root rot in trees.</title>
        <authorList>
            <person name="Chung C.L."/>
            <person name="Lee T.J."/>
            <person name="Akiba M."/>
            <person name="Lee H.H."/>
            <person name="Kuo T.H."/>
            <person name="Liu D."/>
            <person name="Ke H.M."/>
            <person name="Yokoi T."/>
            <person name="Roa M.B."/>
            <person name="Lu M.J."/>
            <person name="Chang Y.Y."/>
            <person name="Ann P.J."/>
            <person name="Tsai J.N."/>
            <person name="Chen C.Y."/>
            <person name="Tzean S.S."/>
            <person name="Ota Y."/>
            <person name="Hattori T."/>
            <person name="Sahashi N."/>
            <person name="Liou R.F."/>
            <person name="Kikuchi T."/>
            <person name="Tsai I.J."/>
        </authorList>
    </citation>
    <scope>NUCLEOTIDE SEQUENCE [LARGE SCALE GENOMIC DNA]</scope>
    <source>
        <strain evidence="5 6">FFPRI411160</strain>
    </source>
</reference>
<gene>
    <name evidence="5" type="ORF">PNOK_0198600</name>
</gene>
<proteinExistence type="inferred from homology"/>